<keyword evidence="1" id="KW-0812">Transmembrane</keyword>
<keyword evidence="1" id="KW-1133">Transmembrane helix</keyword>
<evidence type="ECO:0000256" key="1">
    <source>
        <dbReference type="SAM" id="Phobius"/>
    </source>
</evidence>
<reference evidence="2 3" key="1">
    <citation type="submission" date="2020-04" db="EMBL/GenBank/DDBJ databases">
        <authorList>
            <person name="Zhang R."/>
            <person name="Schippers A."/>
        </authorList>
    </citation>
    <scope>NUCLEOTIDE SEQUENCE [LARGE SCALE GENOMIC DNA]</scope>
    <source>
        <strain evidence="2 3">DSM 109850</strain>
    </source>
</reference>
<keyword evidence="3" id="KW-1185">Reference proteome</keyword>
<feature type="transmembrane region" description="Helical" evidence="1">
    <location>
        <begin position="39"/>
        <end position="56"/>
    </location>
</feature>
<dbReference type="Proteomes" id="UP000533476">
    <property type="component" value="Unassembled WGS sequence"/>
</dbReference>
<dbReference type="AlphaFoldDB" id="A0A7Y0Q464"/>
<dbReference type="EMBL" id="JABBVZ010000083">
    <property type="protein sequence ID" value="NMP24095.1"/>
    <property type="molecule type" value="Genomic_DNA"/>
</dbReference>
<feature type="transmembrane region" description="Helical" evidence="1">
    <location>
        <begin position="128"/>
        <end position="146"/>
    </location>
</feature>
<feature type="transmembrane region" description="Helical" evidence="1">
    <location>
        <begin position="76"/>
        <end position="94"/>
    </location>
</feature>
<evidence type="ECO:0000313" key="2">
    <source>
        <dbReference type="EMBL" id="NMP24095.1"/>
    </source>
</evidence>
<gene>
    <name evidence="2" type="ORF">HIJ39_17320</name>
</gene>
<evidence type="ECO:0000313" key="3">
    <source>
        <dbReference type="Proteomes" id="UP000533476"/>
    </source>
</evidence>
<proteinExistence type="predicted"/>
<sequence length="169" mass="18480">MTGVKLNSVALMWIAFASVVSDGLFVWPLHIVIAAGQNAGIAVLVGALWVLAVAALSNLQPSDAGFWPTVFKGLNAVGLLGVLILDGVMLVELFGMLQTFFYFDTPRWALEVPLILAVAVATQRRGAIPWRVVTLWVPILAAGAVWHRRHHSPPLSCHRAQYRHRSRPD</sequence>
<accession>A0A7Y0Q464</accession>
<keyword evidence="1" id="KW-0472">Membrane</keyword>
<organism evidence="2 3">
    <name type="scientific">Sulfobacillus harzensis</name>
    <dbReference type="NCBI Taxonomy" id="2729629"/>
    <lineage>
        <taxon>Bacteria</taxon>
        <taxon>Bacillati</taxon>
        <taxon>Bacillota</taxon>
        <taxon>Clostridia</taxon>
        <taxon>Eubacteriales</taxon>
        <taxon>Clostridiales Family XVII. Incertae Sedis</taxon>
        <taxon>Sulfobacillus</taxon>
    </lineage>
</organism>
<feature type="transmembrane region" description="Helical" evidence="1">
    <location>
        <begin position="6"/>
        <end position="27"/>
    </location>
</feature>
<dbReference type="RefSeq" id="WP_169101921.1">
    <property type="nucleotide sequence ID" value="NZ_JABBVZ010000083.1"/>
</dbReference>
<name>A0A7Y0Q464_9FIRM</name>
<comment type="caution">
    <text evidence="2">The sequence shown here is derived from an EMBL/GenBank/DDBJ whole genome shotgun (WGS) entry which is preliminary data.</text>
</comment>
<protein>
    <submittedName>
        <fullName evidence="2">Uncharacterized protein</fullName>
    </submittedName>
</protein>